<evidence type="ECO:0000313" key="8">
    <source>
        <dbReference type="Proteomes" id="UP000694523"/>
    </source>
</evidence>
<feature type="transmembrane region" description="Helical" evidence="5">
    <location>
        <begin position="273"/>
        <end position="295"/>
    </location>
</feature>
<dbReference type="InterPro" id="IPR052921">
    <property type="entry name" value="GPCR1_Superfamily_Member"/>
</dbReference>
<dbReference type="PROSITE" id="PS50262">
    <property type="entry name" value="G_PROTEIN_RECEP_F1_2"/>
    <property type="match status" value="1"/>
</dbReference>
<feature type="domain" description="G-protein coupled receptors family 1 profile" evidence="6">
    <location>
        <begin position="45"/>
        <end position="295"/>
    </location>
</feature>
<evidence type="ECO:0000313" key="7">
    <source>
        <dbReference type="Ensembl" id="ENSNMLP00000026547.1"/>
    </source>
</evidence>
<dbReference type="InterPro" id="IPR017452">
    <property type="entry name" value="GPCR_Rhodpsn_7TM"/>
</dbReference>
<dbReference type="GO" id="GO:0004930">
    <property type="term" value="F:G protein-coupled receptor activity"/>
    <property type="evidence" value="ECO:0007669"/>
    <property type="project" value="InterPro"/>
</dbReference>
<evidence type="ECO:0000256" key="5">
    <source>
        <dbReference type="SAM" id="Phobius"/>
    </source>
</evidence>
<dbReference type="Pfam" id="PF00001">
    <property type="entry name" value="7tm_1"/>
    <property type="match status" value="1"/>
</dbReference>
<dbReference type="GO" id="GO:0016020">
    <property type="term" value="C:membrane"/>
    <property type="evidence" value="ECO:0007669"/>
    <property type="project" value="UniProtKB-SubCell"/>
</dbReference>
<organism evidence="7 8">
    <name type="scientific">Neogobius melanostomus</name>
    <name type="common">round goby</name>
    <dbReference type="NCBI Taxonomy" id="47308"/>
    <lineage>
        <taxon>Eukaryota</taxon>
        <taxon>Metazoa</taxon>
        <taxon>Chordata</taxon>
        <taxon>Craniata</taxon>
        <taxon>Vertebrata</taxon>
        <taxon>Euteleostomi</taxon>
        <taxon>Actinopterygii</taxon>
        <taxon>Neopterygii</taxon>
        <taxon>Teleostei</taxon>
        <taxon>Neoteleostei</taxon>
        <taxon>Acanthomorphata</taxon>
        <taxon>Gobiaria</taxon>
        <taxon>Gobiiformes</taxon>
        <taxon>Gobioidei</taxon>
        <taxon>Gobiidae</taxon>
        <taxon>Benthophilinae</taxon>
        <taxon>Neogobiini</taxon>
        <taxon>Neogobius</taxon>
    </lineage>
</organism>
<dbReference type="GO" id="GO:0004984">
    <property type="term" value="F:olfactory receptor activity"/>
    <property type="evidence" value="ECO:0007669"/>
    <property type="project" value="TreeGrafter"/>
</dbReference>
<keyword evidence="3 5" id="KW-1133">Transmembrane helix</keyword>
<dbReference type="SUPFAM" id="SSF81321">
    <property type="entry name" value="Family A G protein-coupled receptor-like"/>
    <property type="match status" value="1"/>
</dbReference>
<accession>A0A8C6TUA8</accession>
<name>A0A8C6TUA8_9GOBI</name>
<evidence type="ECO:0000256" key="3">
    <source>
        <dbReference type="ARBA" id="ARBA00022989"/>
    </source>
</evidence>
<evidence type="ECO:0000259" key="6">
    <source>
        <dbReference type="PROSITE" id="PS50262"/>
    </source>
</evidence>
<dbReference type="Ensembl" id="ENSNMLT00000029673.1">
    <property type="protein sequence ID" value="ENSNMLP00000026547.1"/>
    <property type="gene ID" value="ENSNMLG00000016943.1"/>
</dbReference>
<dbReference type="PANTHER" id="PTHR26451:SF1002">
    <property type="entry name" value="G-PROTEIN COUPLED RECEPTOR 148-RELATED"/>
    <property type="match status" value="1"/>
</dbReference>
<evidence type="ECO:0000256" key="4">
    <source>
        <dbReference type="ARBA" id="ARBA00023136"/>
    </source>
</evidence>
<evidence type="ECO:0000256" key="2">
    <source>
        <dbReference type="ARBA" id="ARBA00022692"/>
    </source>
</evidence>
<feature type="transmembrane region" description="Helical" evidence="5">
    <location>
        <begin position="236"/>
        <end position="261"/>
    </location>
</feature>
<feature type="transmembrane region" description="Helical" evidence="5">
    <location>
        <begin position="147"/>
        <end position="166"/>
    </location>
</feature>
<keyword evidence="8" id="KW-1185">Reference proteome</keyword>
<dbReference type="AlphaFoldDB" id="A0A8C6TUA8"/>
<feature type="transmembrane region" description="Helical" evidence="5">
    <location>
        <begin position="65"/>
        <end position="84"/>
    </location>
</feature>
<sequence length="321" mass="36973">MLRKIFINQKTASHTQIAGVQFLITFRHKPSSYVCVLGSHATLMVNFILLTCIYLSRALHQETRYLLLANTLIADVLFLIFHLAKELCNAFGIEVSWIVCEFLIAVTSTAYCSAILSITLMVADTFAAVRWPLKYRELFPPARTHRILLGMWLFAAIYPLTLVIMIEDSSSHSRTLNMCLVLIYLGVMKTDTVGDHLYFTVCGIVCAMLISYCYIRLYMVTKTQGIWQSRFSRARVTLLVHGFLLFLYFAPGFVFNIEIILFHRKDINQDVQVWISIINMSVLMLLPRACAPYLYGLRYREIQETLMQLLKNRRPNQITIS</sequence>
<proteinExistence type="predicted"/>
<keyword evidence="4 5" id="KW-0472">Membrane</keyword>
<feature type="transmembrane region" description="Helical" evidence="5">
    <location>
        <begin position="96"/>
        <end position="126"/>
    </location>
</feature>
<dbReference type="GO" id="GO:0005549">
    <property type="term" value="F:odorant binding"/>
    <property type="evidence" value="ECO:0007669"/>
    <property type="project" value="TreeGrafter"/>
</dbReference>
<feature type="transmembrane region" description="Helical" evidence="5">
    <location>
        <begin position="31"/>
        <end position="53"/>
    </location>
</feature>
<protein>
    <recommendedName>
        <fullName evidence="6">G-protein coupled receptors family 1 profile domain-containing protein</fullName>
    </recommendedName>
</protein>
<feature type="transmembrane region" description="Helical" evidence="5">
    <location>
        <begin position="197"/>
        <end position="215"/>
    </location>
</feature>
<dbReference type="InterPro" id="IPR000276">
    <property type="entry name" value="GPCR_Rhodpsn"/>
</dbReference>
<reference evidence="7" key="2">
    <citation type="submission" date="2025-09" db="UniProtKB">
        <authorList>
            <consortium name="Ensembl"/>
        </authorList>
    </citation>
    <scope>IDENTIFICATION</scope>
</reference>
<dbReference type="CDD" id="cd00637">
    <property type="entry name" value="7tm_classA_rhodopsin-like"/>
    <property type="match status" value="1"/>
</dbReference>
<reference evidence="7" key="1">
    <citation type="submission" date="2025-08" db="UniProtKB">
        <authorList>
            <consortium name="Ensembl"/>
        </authorList>
    </citation>
    <scope>IDENTIFICATION</scope>
</reference>
<dbReference type="Gene3D" id="1.20.1070.10">
    <property type="entry name" value="Rhodopsin 7-helix transmembrane proteins"/>
    <property type="match status" value="1"/>
</dbReference>
<keyword evidence="2 5" id="KW-0812">Transmembrane</keyword>
<comment type="subcellular location">
    <subcellularLocation>
        <location evidence="1">Membrane</location>
    </subcellularLocation>
</comment>
<dbReference type="Proteomes" id="UP000694523">
    <property type="component" value="Unplaced"/>
</dbReference>
<evidence type="ECO:0000256" key="1">
    <source>
        <dbReference type="ARBA" id="ARBA00004370"/>
    </source>
</evidence>
<dbReference type="PANTHER" id="PTHR26451">
    <property type="entry name" value="G_PROTEIN_RECEP_F1_2 DOMAIN-CONTAINING PROTEIN"/>
    <property type="match status" value="1"/>
</dbReference>